<keyword evidence="3 5" id="KW-0378">Hydrolase</keyword>
<dbReference type="SUPFAM" id="SSF54791">
    <property type="entry name" value="Eukaryotic type KH-domain (KH-domain type I)"/>
    <property type="match status" value="1"/>
</dbReference>
<organism evidence="9 10">
    <name type="scientific">candidate division WWE3 bacterium CG_4_9_14_3_um_filter_43_9</name>
    <dbReference type="NCBI Taxonomy" id="1975082"/>
    <lineage>
        <taxon>Bacteria</taxon>
        <taxon>Katanobacteria</taxon>
    </lineage>
</organism>
<dbReference type="InterPro" id="IPR006674">
    <property type="entry name" value="HD_domain"/>
</dbReference>
<dbReference type="AlphaFoldDB" id="A0A2M7WWV4"/>
<evidence type="ECO:0000256" key="2">
    <source>
        <dbReference type="ARBA" id="ARBA00022759"/>
    </source>
</evidence>
<dbReference type="Gene3D" id="3.30.1370.10">
    <property type="entry name" value="K Homology domain, type 1"/>
    <property type="match status" value="1"/>
</dbReference>
<evidence type="ECO:0000256" key="3">
    <source>
        <dbReference type="ARBA" id="ARBA00022801"/>
    </source>
</evidence>
<comment type="function">
    <text evidence="5">Endoribonuclease that initiates mRNA decay.</text>
</comment>
<dbReference type="InterPro" id="IPR017705">
    <property type="entry name" value="Ribonuclease_Y"/>
</dbReference>
<name>A0A2M7WWV4_UNCKA</name>
<dbReference type="InterPro" id="IPR036612">
    <property type="entry name" value="KH_dom_type_1_sf"/>
</dbReference>
<dbReference type="InterPro" id="IPR004088">
    <property type="entry name" value="KH_dom_type_1"/>
</dbReference>
<dbReference type="GO" id="GO:0016787">
    <property type="term" value="F:hydrolase activity"/>
    <property type="evidence" value="ECO:0007669"/>
    <property type="project" value="UniProtKB-KW"/>
</dbReference>
<evidence type="ECO:0000256" key="6">
    <source>
        <dbReference type="NCBIfam" id="TIGR03319"/>
    </source>
</evidence>
<dbReference type="InterPro" id="IPR004087">
    <property type="entry name" value="KH_dom"/>
</dbReference>
<dbReference type="EC" id="3.1.-.-" evidence="5 6"/>
<dbReference type="PROSITE" id="PS51831">
    <property type="entry name" value="HD"/>
    <property type="match status" value="1"/>
</dbReference>
<evidence type="ECO:0000313" key="10">
    <source>
        <dbReference type="Proteomes" id="UP000230538"/>
    </source>
</evidence>
<dbReference type="InterPro" id="IPR006675">
    <property type="entry name" value="HDIG_dom"/>
</dbReference>
<dbReference type="Pfam" id="PF01966">
    <property type="entry name" value="HD"/>
    <property type="match status" value="1"/>
</dbReference>
<dbReference type="Proteomes" id="UP000230538">
    <property type="component" value="Unassembled WGS sequence"/>
</dbReference>
<dbReference type="SUPFAM" id="SSF109604">
    <property type="entry name" value="HD-domain/PDEase-like"/>
    <property type="match status" value="1"/>
</dbReference>
<dbReference type="CDD" id="cd00077">
    <property type="entry name" value="HDc"/>
    <property type="match status" value="1"/>
</dbReference>
<evidence type="ECO:0000256" key="4">
    <source>
        <dbReference type="ARBA" id="ARBA00022884"/>
    </source>
</evidence>
<dbReference type="InterPro" id="IPR003607">
    <property type="entry name" value="HD/PDEase_dom"/>
</dbReference>
<dbReference type="SMART" id="SM00471">
    <property type="entry name" value="HDc"/>
    <property type="match status" value="1"/>
</dbReference>
<reference evidence="10" key="1">
    <citation type="submission" date="2017-09" db="EMBL/GenBank/DDBJ databases">
        <title>Depth-based differentiation of microbial function through sediment-hosted aquifers and enrichment of novel symbionts in the deep terrestrial subsurface.</title>
        <authorList>
            <person name="Probst A.J."/>
            <person name="Ladd B."/>
            <person name="Jarett J.K."/>
            <person name="Geller-Mcgrath D.E."/>
            <person name="Sieber C.M.K."/>
            <person name="Emerson J.B."/>
            <person name="Anantharaman K."/>
            <person name="Thomas B.C."/>
            <person name="Malmstrom R."/>
            <person name="Stieglmeier M."/>
            <person name="Klingl A."/>
            <person name="Woyke T."/>
            <person name="Ryan C.M."/>
            <person name="Banfield J.F."/>
        </authorList>
    </citation>
    <scope>NUCLEOTIDE SEQUENCE [LARGE SCALE GENOMIC DNA]</scope>
</reference>
<dbReference type="NCBIfam" id="TIGR03319">
    <property type="entry name" value="RNase_Y"/>
    <property type="match status" value="1"/>
</dbReference>
<dbReference type="EMBL" id="PFXB01000087">
    <property type="protein sequence ID" value="PJA37498.1"/>
    <property type="molecule type" value="Genomic_DNA"/>
</dbReference>
<dbReference type="NCBIfam" id="TIGR00277">
    <property type="entry name" value="HDIG"/>
    <property type="match status" value="1"/>
</dbReference>
<comment type="subcellular location">
    <subcellularLocation>
        <location evidence="5">Cell membrane</location>
        <topology evidence="5">Single-pass membrane protein</topology>
    </subcellularLocation>
</comment>
<dbReference type="PANTHER" id="PTHR12826:SF15">
    <property type="entry name" value="RIBONUCLEASE Y"/>
    <property type="match status" value="1"/>
</dbReference>
<keyword evidence="7" id="KW-0175">Coiled coil</keyword>
<dbReference type="Pfam" id="PF00013">
    <property type="entry name" value="KH_1"/>
    <property type="match status" value="1"/>
</dbReference>
<dbReference type="SMART" id="SM00322">
    <property type="entry name" value="KH"/>
    <property type="match status" value="1"/>
</dbReference>
<keyword evidence="5" id="KW-0812">Transmembrane</keyword>
<evidence type="ECO:0000256" key="1">
    <source>
        <dbReference type="ARBA" id="ARBA00022722"/>
    </source>
</evidence>
<keyword evidence="5" id="KW-1133">Transmembrane helix</keyword>
<feature type="coiled-coil region" evidence="7">
    <location>
        <begin position="44"/>
        <end position="89"/>
    </location>
</feature>
<dbReference type="HAMAP" id="MF_00335">
    <property type="entry name" value="RNase_Y"/>
    <property type="match status" value="1"/>
</dbReference>
<comment type="caution">
    <text evidence="9">The sequence shown here is derived from an EMBL/GenBank/DDBJ whole genome shotgun (WGS) entry which is preliminary data.</text>
</comment>
<evidence type="ECO:0000256" key="5">
    <source>
        <dbReference type="HAMAP-Rule" id="MF_00335"/>
    </source>
</evidence>
<feature type="transmembrane region" description="Helical" evidence="5">
    <location>
        <begin position="6"/>
        <end position="28"/>
    </location>
</feature>
<evidence type="ECO:0000259" key="8">
    <source>
        <dbReference type="PROSITE" id="PS51831"/>
    </source>
</evidence>
<feature type="domain" description="HD" evidence="8">
    <location>
        <begin position="328"/>
        <end position="421"/>
    </location>
</feature>
<comment type="similarity">
    <text evidence="5">Belongs to the RNase Y family.</text>
</comment>
<protein>
    <recommendedName>
        <fullName evidence="5 6">Ribonuclease Y</fullName>
        <shortName evidence="5">RNase Y</shortName>
        <ecNumber evidence="5 6">3.1.-.-</ecNumber>
    </recommendedName>
</protein>
<dbReference type="PANTHER" id="PTHR12826">
    <property type="entry name" value="RIBONUCLEASE Y"/>
    <property type="match status" value="1"/>
</dbReference>
<evidence type="ECO:0000256" key="7">
    <source>
        <dbReference type="SAM" id="Coils"/>
    </source>
</evidence>
<dbReference type="CDD" id="cd22431">
    <property type="entry name" value="KH-I_RNaseY"/>
    <property type="match status" value="1"/>
</dbReference>
<dbReference type="Gene3D" id="1.10.3210.10">
    <property type="entry name" value="Hypothetical protein af1432"/>
    <property type="match status" value="1"/>
</dbReference>
<dbReference type="GO" id="GO:0004521">
    <property type="term" value="F:RNA endonuclease activity"/>
    <property type="evidence" value="ECO:0007669"/>
    <property type="project" value="UniProtKB-UniRule"/>
</dbReference>
<proteinExistence type="inferred from homology"/>
<dbReference type="GO" id="GO:0003723">
    <property type="term" value="F:RNA binding"/>
    <property type="evidence" value="ECO:0007669"/>
    <property type="project" value="UniProtKB-UniRule"/>
</dbReference>
<dbReference type="Pfam" id="PF12072">
    <property type="entry name" value="RNase_Y_N"/>
    <property type="match status" value="1"/>
</dbReference>
<keyword evidence="4 5" id="KW-0694">RNA-binding</keyword>
<gene>
    <name evidence="5 9" type="primary">rny</name>
    <name evidence="9" type="ORF">CO181_03265</name>
</gene>
<keyword evidence="5" id="KW-0472">Membrane</keyword>
<dbReference type="PROSITE" id="PS50084">
    <property type="entry name" value="KH_TYPE_1"/>
    <property type="match status" value="1"/>
</dbReference>
<accession>A0A2M7WWV4</accession>
<keyword evidence="5" id="KW-1003">Cell membrane</keyword>
<keyword evidence="2 5" id="KW-0255">Endonuclease</keyword>
<dbReference type="GO" id="GO:0005886">
    <property type="term" value="C:plasma membrane"/>
    <property type="evidence" value="ECO:0007669"/>
    <property type="project" value="UniProtKB-SubCell"/>
</dbReference>
<dbReference type="GO" id="GO:0006402">
    <property type="term" value="P:mRNA catabolic process"/>
    <property type="evidence" value="ECO:0007669"/>
    <property type="project" value="UniProtKB-UniRule"/>
</dbReference>
<sequence length="512" mass="57466">MPAVSIYILWGLTLLLSIGAFVAVFVLYKQSRKKVSPAVSQEELSQLEEMKAKGREILLEARDEALRIKREAESEAQKRRAEVSKLESRVSQKEEWIDKRIGASEEREKSLSLREKAQAESEKKIEEIKREQLEKLQRVSGLTKEEAKNIILTAVEKNLKSDIARRIKETEEEIKFEADRKAKEILVTAIQKVSTEYVAEYTTSTIALPDDEMKGRIIGREGRNIRTFENLAGVNVEIDETPGVITLSSFDGVRREVARRAMEKLIADGRIQPARIEEVVAKSQRDVDKIIREAGEQLVYETGVTGLPSEIIDLLGRFKFRTSYGQNMIAHTLEVVNIGKVLANEIGTDVKIVKAACLLHDIGKVLTADTEGSHTQIGADILRRYKISERIIQAMESHHEEKPFTSIEGILVNVADAISGARPGARYEDYESYVKRISELENIAASFDGVEKTFALQAGREVRVIVIPQKVDDNGIVTLAHGIAKRIHDEVVYPGMVKVTVIRENRAVEVAK</sequence>
<evidence type="ECO:0000313" key="9">
    <source>
        <dbReference type="EMBL" id="PJA37498.1"/>
    </source>
</evidence>
<keyword evidence="1 5" id="KW-0540">Nuclease</keyword>
<dbReference type="InterPro" id="IPR022711">
    <property type="entry name" value="RNase_Y_N"/>
</dbReference>